<comment type="catalytic activity">
    <reaction evidence="1 7">
        <text>L-glutamate = D-glutamate</text>
        <dbReference type="Rhea" id="RHEA:12813"/>
        <dbReference type="ChEBI" id="CHEBI:29985"/>
        <dbReference type="ChEBI" id="CHEBI:29986"/>
        <dbReference type="EC" id="5.1.1.3"/>
    </reaction>
</comment>
<dbReference type="eggNOG" id="COG0796">
    <property type="taxonomic scope" value="Bacteria"/>
</dbReference>
<reference evidence="8 9" key="1">
    <citation type="submission" date="2010-03" db="EMBL/GenBank/DDBJ databases">
        <title>Complete sequence of Sideroxydans lithotrophicus ES-1.</title>
        <authorList>
            <consortium name="US DOE Joint Genome Institute"/>
            <person name="Lucas S."/>
            <person name="Copeland A."/>
            <person name="Lapidus A."/>
            <person name="Cheng J.-F."/>
            <person name="Bruce D."/>
            <person name="Goodwin L."/>
            <person name="Pitluck S."/>
            <person name="Munk A.C."/>
            <person name="Detter J.C."/>
            <person name="Han C."/>
            <person name="Tapia R."/>
            <person name="Larimer F."/>
            <person name="Land M."/>
            <person name="Hauser L."/>
            <person name="Kyrpides N."/>
            <person name="Ivanova N."/>
            <person name="Emerson D."/>
            <person name="Woyke T."/>
        </authorList>
    </citation>
    <scope>NUCLEOTIDE SEQUENCE [LARGE SCALE GENOMIC DNA]</scope>
    <source>
        <strain evidence="8 9">ES-1</strain>
    </source>
</reference>
<keyword evidence="4 7" id="KW-0573">Peptidoglycan synthesis</keyword>
<feature type="active site" description="Proton donor/acceptor" evidence="7">
    <location>
        <position position="186"/>
    </location>
</feature>
<feature type="binding site" evidence="7">
    <location>
        <begin position="43"/>
        <end position="44"/>
    </location>
    <ligand>
        <name>substrate</name>
    </ligand>
</feature>
<dbReference type="InterPro" id="IPR004391">
    <property type="entry name" value="Glu_race"/>
</dbReference>
<comment type="pathway">
    <text evidence="7">Cell wall biogenesis; peptidoglycan biosynthesis.</text>
</comment>
<dbReference type="FunFam" id="3.40.50.1860:FF:000001">
    <property type="entry name" value="Glutamate racemase"/>
    <property type="match status" value="1"/>
</dbReference>
<dbReference type="EC" id="5.1.1.3" evidence="2 7"/>
<keyword evidence="3 7" id="KW-0133">Cell shape</keyword>
<dbReference type="EMBL" id="CP001965">
    <property type="protein sequence ID" value="ADE10338.1"/>
    <property type="molecule type" value="Genomic_DNA"/>
</dbReference>
<name>D5CTN2_SIDLE</name>
<evidence type="ECO:0000256" key="6">
    <source>
        <dbReference type="ARBA" id="ARBA00023316"/>
    </source>
</evidence>
<dbReference type="PROSITE" id="PS00924">
    <property type="entry name" value="ASP_GLU_RACEMASE_2"/>
    <property type="match status" value="1"/>
</dbReference>
<keyword evidence="9" id="KW-1185">Reference proteome</keyword>
<dbReference type="KEGG" id="slt:Slit_0096"/>
<feature type="active site" description="Proton donor/acceptor" evidence="7">
    <location>
        <position position="74"/>
    </location>
</feature>
<dbReference type="SUPFAM" id="SSF53681">
    <property type="entry name" value="Aspartate/glutamate racemase"/>
    <property type="match status" value="2"/>
</dbReference>
<comment type="similarity">
    <text evidence="7">Belongs to the aspartate/glutamate racemases family.</text>
</comment>
<dbReference type="NCBIfam" id="TIGR00067">
    <property type="entry name" value="glut_race"/>
    <property type="match status" value="1"/>
</dbReference>
<comment type="function">
    <text evidence="7">Provides the (R)-glutamate required for cell wall biosynthesis.</text>
</comment>
<evidence type="ECO:0000256" key="4">
    <source>
        <dbReference type="ARBA" id="ARBA00022984"/>
    </source>
</evidence>
<dbReference type="UniPathway" id="UPA00219"/>
<gene>
    <name evidence="7" type="primary">murI</name>
    <name evidence="8" type="ordered locus">Slit_0096</name>
</gene>
<feature type="binding site" evidence="7">
    <location>
        <begin position="11"/>
        <end position="12"/>
    </location>
    <ligand>
        <name>substrate</name>
    </ligand>
</feature>
<sequence length="268" mass="28985">MQPAGAIGVFDSGVGGLSVLQHIRHTLPHERLIYVADSGHVPYGDKSPAFIEARALAITRFLISQGAEAIVIACNTATAAAAHTLRVKFNKMPILAMEPAVKPAIAVTQSRVVGVLATVGTLESARFAALLEKYGGWKVKIETQGCPGLVEQVERGELHSARTRELVERYTAPLLRKGADTLILGCTHYPFLAPLIREIVGDNITLIDTGAAVARHLQHRVKAELPPRIVGEASERFFTSGDPEQASRIMSMLWQKDVVAEQLPGEFL</sequence>
<evidence type="ECO:0000256" key="7">
    <source>
        <dbReference type="HAMAP-Rule" id="MF_00258"/>
    </source>
</evidence>
<keyword evidence="5 7" id="KW-0413">Isomerase</keyword>
<dbReference type="GO" id="GO:0009252">
    <property type="term" value="P:peptidoglycan biosynthetic process"/>
    <property type="evidence" value="ECO:0007669"/>
    <property type="project" value="UniProtKB-UniRule"/>
</dbReference>
<keyword evidence="6 7" id="KW-0961">Cell wall biogenesis/degradation</keyword>
<dbReference type="Proteomes" id="UP000001625">
    <property type="component" value="Chromosome"/>
</dbReference>
<dbReference type="AlphaFoldDB" id="D5CTN2"/>
<dbReference type="PANTHER" id="PTHR21198">
    <property type="entry name" value="GLUTAMATE RACEMASE"/>
    <property type="match status" value="1"/>
</dbReference>
<dbReference type="GO" id="GO:0008881">
    <property type="term" value="F:glutamate racemase activity"/>
    <property type="evidence" value="ECO:0007669"/>
    <property type="project" value="UniProtKB-UniRule"/>
</dbReference>
<dbReference type="InterPro" id="IPR033134">
    <property type="entry name" value="Asp/Glu_racemase_AS_2"/>
</dbReference>
<organism evidence="8 9">
    <name type="scientific">Sideroxydans lithotrophicus (strain ES-1)</name>
    <dbReference type="NCBI Taxonomy" id="580332"/>
    <lineage>
        <taxon>Bacteria</taxon>
        <taxon>Pseudomonadati</taxon>
        <taxon>Pseudomonadota</taxon>
        <taxon>Betaproteobacteria</taxon>
        <taxon>Nitrosomonadales</taxon>
        <taxon>Gallionellaceae</taxon>
        <taxon>Sideroxydans</taxon>
    </lineage>
</organism>
<feature type="binding site" evidence="7">
    <location>
        <begin position="187"/>
        <end position="188"/>
    </location>
    <ligand>
        <name>substrate</name>
    </ligand>
</feature>
<dbReference type="PROSITE" id="PS00923">
    <property type="entry name" value="ASP_GLU_RACEMASE_1"/>
    <property type="match status" value="1"/>
</dbReference>
<dbReference type="HOGENOM" id="CLU_052344_1_0_4"/>
<dbReference type="STRING" id="580332.Slit_0096"/>
<evidence type="ECO:0000313" key="8">
    <source>
        <dbReference type="EMBL" id="ADE10338.1"/>
    </source>
</evidence>
<evidence type="ECO:0000313" key="9">
    <source>
        <dbReference type="Proteomes" id="UP000001625"/>
    </source>
</evidence>
<dbReference type="HAMAP" id="MF_00258">
    <property type="entry name" value="Glu_racemase"/>
    <property type="match status" value="1"/>
</dbReference>
<dbReference type="RefSeq" id="WP_013028237.1">
    <property type="nucleotide sequence ID" value="NC_013959.1"/>
</dbReference>
<dbReference type="InterPro" id="IPR001920">
    <property type="entry name" value="Asp/Glu_race"/>
</dbReference>
<dbReference type="GO" id="GO:0008360">
    <property type="term" value="P:regulation of cell shape"/>
    <property type="evidence" value="ECO:0007669"/>
    <property type="project" value="UniProtKB-KW"/>
</dbReference>
<dbReference type="InterPro" id="IPR015942">
    <property type="entry name" value="Asp/Glu/hydantoin_racemase"/>
</dbReference>
<accession>D5CTN2</accession>
<dbReference type="Pfam" id="PF01177">
    <property type="entry name" value="Asp_Glu_race"/>
    <property type="match status" value="1"/>
</dbReference>
<dbReference type="GO" id="GO:0071555">
    <property type="term" value="P:cell wall organization"/>
    <property type="evidence" value="ECO:0007669"/>
    <property type="project" value="UniProtKB-KW"/>
</dbReference>
<evidence type="ECO:0000256" key="2">
    <source>
        <dbReference type="ARBA" id="ARBA00013090"/>
    </source>
</evidence>
<feature type="binding site" evidence="7">
    <location>
        <begin position="75"/>
        <end position="76"/>
    </location>
    <ligand>
        <name>substrate</name>
    </ligand>
</feature>
<proteinExistence type="inferred from homology"/>
<evidence type="ECO:0000256" key="3">
    <source>
        <dbReference type="ARBA" id="ARBA00022960"/>
    </source>
</evidence>
<dbReference type="Gene3D" id="3.40.50.1860">
    <property type="match status" value="2"/>
</dbReference>
<dbReference type="InterPro" id="IPR018187">
    <property type="entry name" value="Asp/Glu_racemase_AS_1"/>
</dbReference>
<protein>
    <recommendedName>
        <fullName evidence="2 7">Glutamate racemase</fullName>
        <ecNumber evidence="2 7">5.1.1.3</ecNumber>
    </recommendedName>
</protein>
<dbReference type="OrthoDB" id="9801055at2"/>
<dbReference type="PANTHER" id="PTHR21198:SF2">
    <property type="entry name" value="GLUTAMATE RACEMASE"/>
    <property type="match status" value="1"/>
</dbReference>
<evidence type="ECO:0000256" key="5">
    <source>
        <dbReference type="ARBA" id="ARBA00023235"/>
    </source>
</evidence>
<evidence type="ECO:0000256" key="1">
    <source>
        <dbReference type="ARBA" id="ARBA00001602"/>
    </source>
</evidence>